<dbReference type="OrthoDB" id="63267at2759"/>
<organism evidence="4 5">
    <name type="scientific">Asbolus verrucosus</name>
    <name type="common">Desert ironclad beetle</name>
    <dbReference type="NCBI Taxonomy" id="1661398"/>
    <lineage>
        <taxon>Eukaryota</taxon>
        <taxon>Metazoa</taxon>
        <taxon>Ecdysozoa</taxon>
        <taxon>Arthropoda</taxon>
        <taxon>Hexapoda</taxon>
        <taxon>Insecta</taxon>
        <taxon>Pterygota</taxon>
        <taxon>Neoptera</taxon>
        <taxon>Endopterygota</taxon>
        <taxon>Coleoptera</taxon>
        <taxon>Polyphaga</taxon>
        <taxon>Cucujiformia</taxon>
        <taxon>Tenebrionidae</taxon>
        <taxon>Pimeliinae</taxon>
        <taxon>Asbolus</taxon>
    </lineage>
</organism>
<evidence type="ECO:0000259" key="3">
    <source>
        <dbReference type="PROSITE" id="PS50004"/>
    </source>
</evidence>
<dbReference type="AlphaFoldDB" id="A0A482VL57"/>
<dbReference type="InterPro" id="IPR035892">
    <property type="entry name" value="C2_domain_sf"/>
</dbReference>
<dbReference type="PROSITE" id="PS50004">
    <property type="entry name" value="C2"/>
    <property type="match status" value="1"/>
</dbReference>
<evidence type="ECO:0000313" key="4">
    <source>
        <dbReference type="EMBL" id="RZC33453.1"/>
    </source>
</evidence>
<gene>
    <name evidence="4" type="ORF">BDFB_011550</name>
</gene>
<protein>
    <submittedName>
        <fullName evidence="4">C2 domain containing protein</fullName>
    </submittedName>
</protein>
<keyword evidence="2" id="KW-0106">Calcium</keyword>
<reference evidence="4 5" key="1">
    <citation type="submission" date="2017-03" db="EMBL/GenBank/DDBJ databases">
        <title>Genome of the blue death feigning beetle - Asbolus verrucosus.</title>
        <authorList>
            <person name="Rider S.D."/>
        </authorList>
    </citation>
    <scope>NUCLEOTIDE SEQUENCE [LARGE SCALE GENOMIC DNA]</scope>
    <source>
        <strain evidence="4">Butters</strain>
        <tissue evidence="4">Head and leg muscle</tissue>
    </source>
</reference>
<dbReference type="GO" id="GO:0046872">
    <property type="term" value="F:metal ion binding"/>
    <property type="evidence" value="ECO:0007669"/>
    <property type="project" value="UniProtKB-KW"/>
</dbReference>
<proteinExistence type="predicted"/>
<keyword evidence="1" id="KW-0479">Metal-binding</keyword>
<sequence>MFTGTVRIKICEAQGLRPTDCSKRHNMTFGKTADDQLMDPYVTIDVDDTHVAQSTTRQKTLDPVWNEYFEHGVENARTLTLTVFHDAAIPPDVFVANCSIPFEDLLNREKDEADFWVSERGVLHAEDGLRAHLVRLH</sequence>
<dbReference type="CDD" id="cd04014">
    <property type="entry name" value="C2_PKC_epsilon"/>
    <property type="match status" value="1"/>
</dbReference>
<comment type="caution">
    <text evidence="4">The sequence shown here is derived from an EMBL/GenBank/DDBJ whole genome shotgun (WGS) entry which is preliminary data.</text>
</comment>
<dbReference type="SMART" id="SM00239">
    <property type="entry name" value="C2"/>
    <property type="match status" value="1"/>
</dbReference>
<name>A0A482VL57_ASBVE</name>
<dbReference type="EMBL" id="QDEB01088616">
    <property type="protein sequence ID" value="RZC33453.1"/>
    <property type="molecule type" value="Genomic_DNA"/>
</dbReference>
<dbReference type="SUPFAM" id="SSF49562">
    <property type="entry name" value="C2 domain (Calcium/lipid-binding domain, CaLB)"/>
    <property type="match status" value="1"/>
</dbReference>
<keyword evidence="5" id="KW-1185">Reference proteome</keyword>
<dbReference type="Proteomes" id="UP000292052">
    <property type="component" value="Unassembled WGS sequence"/>
</dbReference>
<evidence type="ECO:0000256" key="1">
    <source>
        <dbReference type="ARBA" id="ARBA00022723"/>
    </source>
</evidence>
<evidence type="ECO:0000313" key="5">
    <source>
        <dbReference type="Proteomes" id="UP000292052"/>
    </source>
</evidence>
<evidence type="ECO:0000256" key="2">
    <source>
        <dbReference type="ARBA" id="ARBA00022837"/>
    </source>
</evidence>
<dbReference type="InterPro" id="IPR000008">
    <property type="entry name" value="C2_dom"/>
</dbReference>
<dbReference type="STRING" id="1661398.A0A482VL57"/>
<dbReference type="PANTHER" id="PTHR46502">
    <property type="entry name" value="C2 DOMAIN-CONTAINING"/>
    <property type="match status" value="1"/>
</dbReference>
<dbReference type="FunFam" id="2.60.40.150:FF:000056">
    <property type="entry name" value="Protein kinase C epsilon"/>
    <property type="match status" value="1"/>
</dbReference>
<accession>A0A482VL57</accession>
<dbReference type="Gene3D" id="2.60.40.150">
    <property type="entry name" value="C2 domain"/>
    <property type="match status" value="1"/>
</dbReference>
<feature type="domain" description="C2" evidence="3">
    <location>
        <begin position="1"/>
        <end position="117"/>
    </location>
</feature>
<dbReference type="PANTHER" id="PTHR46502:SF2">
    <property type="entry name" value="16 KDA PHLOEM PROTEIN 2"/>
    <property type="match status" value="1"/>
</dbReference>
<dbReference type="Pfam" id="PF00168">
    <property type="entry name" value="C2"/>
    <property type="match status" value="1"/>
</dbReference>